<protein>
    <submittedName>
        <fullName evidence="2">Uncharacterized protein</fullName>
    </submittedName>
</protein>
<name>A0A453E5H1_AEGTS</name>
<reference evidence="2" key="3">
    <citation type="journal article" date="2017" name="Nature">
        <title>Genome sequence of the progenitor of the wheat D genome Aegilops tauschii.</title>
        <authorList>
            <person name="Luo M.C."/>
            <person name="Gu Y.Q."/>
            <person name="Puiu D."/>
            <person name="Wang H."/>
            <person name="Twardziok S.O."/>
            <person name="Deal K.R."/>
            <person name="Huo N."/>
            <person name="Zhu T."/>
            <person name="Wang L."/>
            <person name="Wang Y."/>
            <person name="McGuire P.E."/>
            <person name="Liu S."/>
            <person name="Long H."/>
            <person name="Ramasamy R.K."/>
            <person name="Rodriguez J.C."/>
            <person name="Van S.L."/>
            <person name="Yuan L."/>
            <person name="Wang Z."/>
            <person name="Xia Z."/>
            <person name="Xiao L."/>
            <person name="Anderson O.D."/>
            <person name="Ouyang S."/>
            <person name="Liang Y."/>
            <person name="Zimin A.V."/>
            <person name="Pertea G."/>
            <person name="Qi P."/>
            <person name="Bennetzen J.L."/>
            <person name="Dai X."/>
            <person name="Dawson M.W."/>
            <person name="Muller H.G."/>
            <person name="Kugler K."/>
            <person name="Rivarola-Duarte L."/>
            <person name="Spannagl M."/>
            <person name="Mayer K.F.X."/>
            <person name="Lu F.H."/>
            <person name="Bevan M.W."/>
            <person name="Leroy P."/>
            <person name="Li P."/>
            <person name="You F.M."/>
            <person name="Sun Q."/>
            <person name="Liu Z."/>
            <person name="Lyons E."/>
            <person name="Wicker T."/>
            <person name="Salzberg S.L."/>
            <person name="Devos K.M."/>
            <person name="Dvorak J."/>
        </authorList>
    </citation>
    <scope>NUCLEOTIDE SEQUENCE [LARGE SCALE GENOMIC DNA]</scope>
    <source>
        <strain evidence="2">cv. AL8/78</strain>
    </source>
</reference>
<dbReference type="AlphaFoldDB" id="A0A453E5H1"/>
<reference evidence="3" key="2">
    <citation type="journal article" date="2017" name="Nat. Plants">
        <title>The Aegilops tauschii genome reveals multiple impacts of transposons.</title>
        <authorList>
            <person name="Zhao G."/>
            <person name="Zou C."/>
            <person name="Li K."/>
            <person name="Wang K."/>
            <person name="Li T."/>
            <person name="Gao L."/>
            <person name="Zhang X."/>
            <person name="Wang H."/>
            <person name="Yang Z."/>
            <person name="Liu X."/>
            <person name="Jiang W."/>
            <person name="Mao L."/>
            <person name="Kong X."/>
            <person name="Jiao Y."/>
            <person name="Jia J."/>
        </authorList>
    </citation>
    <scope>NUCLEOTIDE SEQUENCE [LARGE SCALE GENOMIC DNA]</scope>
    <source>
        <strain evidence="3">cv. AL8/78</strain>
    </source>
</reference>
<feature type="region of interest" description="Disordered" evidence="1">
    <location>
        <begin position="1"/>
        <end position="143"/>
    </location>
</feature>
<evidence type="ECO:0000313" key="3">
    <source>
        <dbReference type="Proteomes" id="UP000015105"/>
    </source>
</evidence>
<reference evidence="2" key="4">
    <citation type="submission" date="2019-03" db="UniProtKB">
        <authorList>
            <consortium name="EnsemblPlants"/>
        </authorList>
    </citation>
    <scope>IDENTIFICATION</scope>
</reference>
<feature type="compositionally biased region" description="Pro residues" evidence="1">
    <location>
        <begin position="134"/>
        <end position="143"/>
    </location>
</feature>
<evidence type="ECO:0000313" key="2">
    <source>
        <dbReference type="EnsemblPlants" id="AET3Gv20230100.34"/>
    </source>
</evidence>
<reference evidence="2" key="5">
    <citation type="journal article" date="2021" name="G3 (Bethesda)">
        <title>Aegilops tauschii genome assembly Aet v5.0 features greater sequence contiguity and improved annotation.</title>
        <authorList>
            <person name="Wang L."/>
            <person name="Zhu T."/>
            <person name="Rodriguez J.C."/>
            <person name="Deal K.R."/>
            <person name="Dubcovsky J."/>
            <person name="McGuire P.E."/>
            <person name="Lux T."/>
            <person name="Spannagl M."/>
            <person name="Mayer K.F.X."/>
            <person name="Baldrich P."/>
            <person name="Meyers B.C."/>
            <person name="Huo N."/>
            <person name="Gu Y.Q."/>
            <person name="Zhou H."/>
            <person name="Devos K.M."/>
            <person name="Bennetzen J.L."/>
            <person name="Unver T."/>
            <person name="Budak H."/>
            <person name="Gulick P.J."/>
            <person name="Galiba G."/>
            <person name="Kalapos B."/>
            <person name="Nelson D.R."/>
            <person name="Li P."/>
            <person name="You F.M."/>
            <person name="Luo M.C."/>
            <person name="Dvorak J."/>
        </authorList>
    </citation>
    <scope>NUCLEOTIDE SEQUENCE [LARGE SCALE GENOMIC DNA]</scope>
    <source>
        <strain evidence="2">cv. AL8/78</strain>
    </source>
</reference>
<proteinExistence type="predicted"/>
<dbReference type="Proteomes" id="UP000015105">
    <property type="component" value="Chromosome 3D"/>
</dbReference>
<sequence>MPTLPRNASTVPHAEPPSLGVAPKPAPTSRSHPPTPTKGERRSFSPSYPPPHAQGPEVSRAQPPQQVGAKRQNHHAPPPMIQGHPNLHVHPPSPPPVSPKGPSNGSKRHGVSPTLPPVPPETEPKAPSTHPIWALPPPPPNLG</sequence>
<dbReference type="Gramene" id="AET3Gv20230100.34">
    <property type="protein sequence ID" value="AET3Gv20230100.34"/>
    <property type="gene ID" value="AET3Gv20230100"/>
</dbReference>
<accession>A0A453E5H1</accession>
<organism evidence="2 3">
    <name type="scientific">Aegilops tauschii subsp. strangulata</name>
    <name type="common">Goatgrass</name>
    <dbReference type="NCBI Taxonomy" id="200361"/>
    <lineage>
        <taxon>Eukaryota</taxon>
        <taxon>Viridiplantae</taxon>
        <taxon>Streptophyta</taxon>
        <taxon>Embryophyta</taxon>
        <taxon>Tracheophyta</taxon>
        <taxon>Spermatophyta</taxon>
        <taxon>Magnoliopsida</taxon>
        <taxon>Liliopsida</taxon>
        <taxon>Poales</taxon>
        <taxon>Poaceae</taxon>
        <taxon>BOP clade</taxon>
        <taxon>Pooideae</taxon>
        <taxon>Triticodae</taxon>
        <taxon>Triticeae</taxon>
        <taxon>Triticinae</taxon>
        <taxon>Aegilops</taxon>
    </lineage>
</organism>
<dbReference type="EnsemblPlants" id="AET3Gv20230100.34">
    <property type="protein sequence ID" value="AET3Gv20230100.34"/>
    <property type="gene ID" value="AET3Gv20230100"/>
</dbReference>
<keyword evidence="3" id="KW-1185">Reference proteome</keyword>
<evidence type="ECO:0000256" key="1">
    <source>
        <dbReference type="SAM" id="MobiDB-lite"/>
    </source>
</evidence>
<feature type="compositionally biased region" description="Polar residues" evidence="1">
    <location>
        <begin position="1"/>
        <end position="10"/>
    </location>
</feature>
<reference evidence="3" key="1">
    <citation type="journal article" date="2014" name="Science">
        <title>Ancient hybridizations among the ancestral genomes of bread wheat.</title>
        <authorList>
            <consortium name="International Wheat Genome Sequencing Consortium,"/>
            <person name="Marcussen T."/>
            <person name="Sandve S.R."/>
            <person name="Heier L."/>
            <person name="Spannagl M."/>
            <person name="Pfeifer M."/>
            <person name="Jakobsen K.S."/>
            <person name="Wulff B.B."/>
            <person name="Steuernagel B."/>
            <person name="Mayer K.F."/>
            <person name="Olsen O.A."/>
        </authorList>
    </citation>
    <scope>NUCLEOTIDE SEQUENCE [LARGE SCALE GENOMIC DNA]</scope>
    <source>
        <strain evidence="3">cv. AL8/78</strain>
    </source>
</reference>